<evidence type="ECO:0000256" key="1">
    <source>
        <dbReference type="SAM" id="MobiDB-lite"/>
    </source>
</evidence>
<dbReference type="SUPFAM" id="SSF50249">
    <property type="entry name" value="Nucleic acid-binding proteins"/>
    <property type="match status" value="2"/>
</dbReference>
<keyword evidence="4" id="KW-1185">Reference proteome</keyword>
<feature type="compositionally biased region" description="Gly residues" evidence="1">
    <location>
        <begin position="140"/>
        <end position="157"/>
    </location>
</feature>
<reference evidence="4" key="1">
    <citation type="journal article" date="2019" name="Int. J. Syst. Evol. Microbiol.">
        <title>The Global Catalogue of Microorganisms (GCM) 10K type strain sequencing project: providing services to taxonomists for standard genome sequencing and annotation.</title>
        <authorList>
            <consortium name="The Broad Institute Genomics Platform"/>
            <consortium name="The Broad Institute Genome Sequencing Center for Infectious Disease"/>
            <person name="Wu L."/>
            <person name="Ma J."/>
        </authorList>
    </citation>
    <scope>NUCLEOTIDE SEQUENCE [LARGE SCALE GENOMIC DNA]</scope>
    <source>
        <strain evidence="4">CGMCC 1.16444</strain>
    </source>
</reference>
<feature type="region of interest" description="Disordered" evidence="1">
    <location>
        <begin position="1"/>
        <end position="58"/>
    </location>
</feature>
<evidence type="ECO:0000313" key="4">
    <source>
        <dbReference type="Proteomes" id="UP001595796"/>
    </source>
</evidence>
<accession>A0ABV9YXM6</accession>
<name>A0ABV9YXM6_9HYPH</name>
<dbReference type="RefSeq" id="WP_114957023.1">
    <property type="nucleotide sequence ID" value="NZ_JBHSJF010000005.1"/>
</dbReference>
<dbReference type="Pfam" id="PF00313">
    <property type="entry name" value="CSD"/>
    <property type="match status" value="2"/>
</dbReference>
<dbReference type="InterPro" id="IPR012340">
    <property type="entry name" value="NA-bd_OB-fold"/>
</dbReference>
<evidence type="ECO:0000259" key="2">
    <source>
        <dbReference type="PROSITE" id="PS51857"/>
    </source>
</evidence>
<comment type="caution">
    <text evidence="3">The sequence shown here is derived from an EMBL/GenBank/DDBJ whole genome shotgun (WGS) entry which is preliminary data.</text>
</comment>
<protein>
    <submittedName>
        <fullName evidence="3">Cold-shock protein</fullName>
    </submittedName>
</protein>
<sequence>MGRGKDFRPKGGGRRGFDDDFGGPSEYQPPRSPYGGGGGGGAGGFGARPSFSAPEPTGAPVAATVKWFNGEKGYGFAEVSDGSGDAFLHIAALQAIGRDSVPPGATMSVHVGQGQKGRQITHVVSVDESTATAEAPRRPGGFGGGGGERFGGGGGGYGDRDRGDRFGGGGGGGFGGGGPRRGPPDLGPSTEMSGTVKWFSVEKGMGFVETGDGGKDVFVHISAVQRSQMAGLNEGQRVTMQVVETPKGRQATSIRSDD</sequence>
<evidence type="ECO:0000313" key="3">
    <source>
        <dbReference type="EMBL" id="MFC5067535.1"/>
    </source>
</evidence>
<proteinExistence type="predicted"/>
<feature type="compositionally biased region" description="Gly residues" evidence="1">
    <location>
        <begin position="34"/>
        <end position="46"/>
    </location>
</feature>
<dbReference type="PANTHER" id="PTHR11544">
    <property type="entry name" value="COLD SHOCK DOMAIN CONTAINING PROTEINS"/>
    <property type="match status" value="1"/>
</dbReference>
<dbReference type="InterPro" id="IPR002059">
    <property type="entry name" value="CSP_DNA-bd"/>
</dbReference>
<organism evidence="3 4">
    <name type="scientific">Flaviflagellibacter deserti</name>
    <dbReference type="NCBI Taxonomy" id="2267266"/>
    <lineage>
        <taxon>Bacteria</taxon>
        <taxon>Pseudomonadati</taxon>
        <taxon>Pseudomonadota</taxon>
        <taxon>Alphaproteobacteria</taxon>
        <taxon>Hyphomicrobiales</taxon>
        <taxon>Flaviflagellibacter</taxon>
    </lineage>
</organism>
<dbReference type="InterPro" id="IPR011129">
    <property type="entry name" value="CSD"/>
</dbReference>
<dbReference type="SMART" id="SM00357">
    <property type="entry name" value="CSP"/>
    <property type="match status" value="2"/>
</dbReference>
<feature type="domain" description="CSD" evidence="2">
    <location>
        <begin position="191"/>
        <end position="256"/>
    </location>
</feature>
<feature type="domain" description="CSD" evidence="2">
    <location>
        <begin position="60"/>
        <end position="125"/>
    </location>
</feature>
<dbReference type="PRINTS" id="PR00050">
    <property type="entry name" value="COLDSHOCK"/>
</dbReference>
<gene>
    <name evidence="3" type="ORF">ACFPFW_05840</name>
</gene>
<feature type="region of interest" description="Disordered" evidence="1">
    <location>
        <begin position="127"/>
        <end position="192"/>
    </location>
</feature>
<dbReference type="Proteomes" id="UP001595796">
    <property type="component" value="Unassembled WGS sequence"/>
</dbReference>
<feature type="compositionally biased region" description="Gly residues" evidence="1">
    <location>
        <begin position="166"/>
        <end position="180"/>
    </location>
</feature>
<dbReference type="InterPro" id="IPR050181">
    <property type="entry name" value="Cold_shock_domain"/>
</dbReference>
<dbReference type="CDD" id="cd04458">
    <property type="entry name" value="CSP_CDS"/>
    <property type="match status" value="2"/>
</dbReference>
<dbReference type="Gene3D" id="2.40.50.140">
    <property type="entry name" value="Nucleic acid-binding proteins"/>
    <property type="match status" value="2"/>
</dbReference>
<dbReference type="PROSITE" id="PS51857">
    <property type="entry name" value="CSD_2"/>
    <property type="match status" value="2"/>
</dbReference>
<dbReference type="EMBL" id="JBHSJF010000005">
    <property type="protein sequence ID" value="MFC5067535.1"/>
    <property type="molecule type" value="Genomic_DNA"/>
</dbReference>